<dbReference type="InterPro" id="IPR025742">
    <property type="entry name" value="CSTF2_hinge"/>
</dbReference>
<accession>A0A9W6Z4S4</accession>
<feature type="region of interest" description="Disordered" evidence="1">
    <location>
        <begin position="204"/>
        <end position="253"/>
    </location>
</feature>
<feature type="compositionally biased region" description="Polar residues" evidence="1">
    <location>
        <begin position="35"/>
        <end position="44"/>
    </location>
</feature>
<proteinExistence type="predicted"/>
<dbReference type="Proteomes" id="UP001165063">
    <property type="component" value="Unassembled WGS sequence"/>
</dbReference>
<evidence type="ECO:0000256" key="1">
    <source>
        <dbReference type="SAM" id="MobiDB-lite"/>
    </source>
</evidence>
<gene>
    <name evidence="3" type="ORF">Amon01_000785700</name>
</gene>
<feature type="compositionally biased region" description="Low complexity" evidence="1">
    <location>
        <begin position="232"/>
        <end position="253"/>
    </location>
</feature>
<dbReference type="Gene3D" id="1.10.20.70">
    <property type="entry name" value="Transcription termination and cleavage factor, C-terminal domain"/>
    <property type="match status" value="1"/>
</dbReference>
<evidence type="ECO:0000313" key="3">
    <source>
        <dbReference type="EMBL" id="GMG55785.1"/>
    </source>
</evidence>
<dbReference type="AlphaFoldDB" id="A0A9W6Z4S4"/>
<protein>
    <submittedName>
        <fullName evidence="3">Unnamed protein product</fullName>
    </submittedName>
</protein>
<dbReference type="InterPro" id="IPR038192">
    <property type="entry name" value="CSTF_C_sf"/>
</dbReference>
<dbReference type="GO" id="GO:0003729">
    <property type="term" value="F:mRNA binding"/>
    <property type="evidence" value="ECO:0007669"/>
    <property type="project" value="TreeGrafter"/>
</dbReference>
<dbReference type="GO" id="GO:0005847">
    <property type="term" value="C:mRNA cleavage and polyadenylation specificity factor complex"/>
    <property type="evidence" value="ECO:0007669"/>
    <property type="project" value="TreeGrafter"/>
</dbReference>
<dbReference type="PANTHER" id="PTHR45735:SF2">
    <property type="entry name" value="CLEAVAGE STIMULATION FACTOR SUBUNIT 2"/>
    <property type="match status" value="1"/>
</dbReference>
<evidence type="ECO:0000259" key="2">
    <source>
        <dbReference type="Pfam" id="PF14327"/>
    </source>
</evidence>
<evidence type="ECO:0000313" key="4">
    <source>
        <dbReference type="Proteomes" id="UP001165063"/>
    </source>
</evidence>
<reference evidence="3" key="1">
    <citation type="submission" date="2023-04" db="EMBL/GenBank/DDBJ databases">
        <title>Ambrosiozyma monospora NBRC 1965.</title>
        <authorList>
            <person name="Ichikawa N."/>
            <person name="Sato H."/>
            <person name="Tonouchi N."/>
        </authorList>
    </citation>
    <scope>NUCLEOTIDE SEQUENCE</scope>
    <source>
        <strain evidence="3">NBRC 1965</strain>
    </source>
</reference>
<dbReference type="EMBL" id="BSXU01006171">
    <property type="protein sequence ID" value="GMG55785.1"/>
    <property type="molecule type" value="Genomic_DNA"/>
</dbReference>
<dbReference type="OrthoDB" id="272703at2759"/>
<comment type="caution">
    <text evidence="3">The sequence shown here is derived from an EMBL/GenBank/DDBJ whole genome shotgun (WGS) entry which is preliminary data.</text>
</comment>
<feature type="region of interest" description="Disordered" evidence="1">
    <location>
        <begin position="35"/>
        <end position="55"/>
    </location>
</feature>
<sequence>MAAIAANPHLQKSVSQMIASGMDVNQIAQVIQQFPNNGGANSNRQQQTPTPPPVVPAPMQQHQNSLLPINLTMASSYLPPNPPRSIYAKDKVSEILSSIPPGILIESLSRLKLILAQPQPNYHEATMILNENPKLAIAAAQSLLLMGIIDLDVISSATASAASMAGVGIGQMNNNNIPNNNNINNSNINNTNSSSINSITNQTQNLIDPSTGLPLSQQQKPLNAPPPPPSQNQPFQPQQQFFNGNNPQQQQQNQPINRVMTPDLTGGSNIASNGVNPEWLMFGSNTVNKLMMLKNKNEADLIVQVLKLNPNQIEMLPSNEKLMAQSIRSQYL</sequence>
<dbReference type="PANTHER" id="PTHR45735">
    <property type="entry name" value="CLEAVAGE STIMULATION FACTOR SUBUNIT 2"/>
    <property type="match status" value="1"/>
</dbReference>
<organism evidence="3 4">
    <name type="scientific">Ambrosiozyma monospora</name>
    <name type="common">Yeast</name>
    <name type="synonym">Endomycopsis monosporus</name>
    <dbReference type="NCBI Taxonomy" id="43982"/>
    <lineage>
        <taxon>Eukaryota</taxon>
        <taxon>Fungi</taxon>
        <taxon>Dikarya</taxon>
        <taxon>Ascomycota</taxon>
        <taxon>Saccharomycotina</taxon>
        <taxon>Pichiomycetes</taxon>
        <taxon>Pichiales</taxon>
        <taxon>Pichiaceae</taxon>
        <taxon>Ambrosiozyma</taxon>
    </lineage>
</organism>
<feature type="domain" description="Cleavage stimulation factor subunit 2 hinge" evidence="2">
    <location>
        <begin position="79"/>
        <end position="156"/>
    </location>
</feature>
<keyword evidence="4" id="KW-1185">Reference proteome</keyword>
<dbReference type="Pfam" id="PF14327">
    <property type="entry name" value="CSTF2_hinge"/>
    <property type="match status" value="1"/>
</dbReference>
<name>A0A9W6Z4S4_AMBMO</name>